<dbReference type="Pfam" id="PF00090">
    <property type="entry name" value="TSP_1"/>
    <property type="match status" value="1"/>
</dbReference>
<dbReference type="EMBL" id="JAHFZB010000049">
    <property type="protein sequence ID" value="KAK6467516.1"/>
    <property type="molecule type" value="Genomic_DNA"/>
</dbReference>
<dbReference type="InterPro" id="IPR018933">
    <property type="entry name" value="Netrin_module_non-TIMP"/>
</dbReference>
<dbReference type="InterPro" id="IPR045371">
    <property type="entry name" value="ADAMTS_CR_3"/>
</dbReference>
<dbReference type="SUPFAM" id="SSF50242">
    <property type="entry name" value="TIMP-like"/>
    <property type="match status" value="1"/>
</dbReference>
<evidence type="ECO:0000313" key="8">
    <source>
        <dbReference type="Proteomes" id="UP001369086"/>
    </source>
</evidence>
<name>A0ABR0Y4G2_HUSHU</name>
<proteinExistence type="predicted"/>
<organism evidence="7 8">
    <name type="scientific">Huso huso</name>
    <name type="common">Beluga</name>
    <name type="synonym">Acipenser huso</name>
    <dbReference type="NCBI Taxonomy" id="61971"/>
    <lineage>
        <taxon>Eukaryota</taxon>
        <taxon>Metazoa</taxon>
        <taxon>Chordata</taxon>
        <taxon>Craniata</taxon>
        <taxon>Vertebrata</taxon>
        <taxon>Euteleostomi</taxon>
        <taxon>Actinopterygii</taxon>
        <taxon>Chondrostei</taxon>
        <taxon>Acipenseriformes</taxon>
        <taxon>Acipenseridae</taxon>
        <taxon>Huso</taxon>
    </lineage>
</organism>
<accession>A0ABR0Y4G2</accession>
<dbReference type="PROSITE" id="PS50189">
    <property type="entry name" value="NTR"/>
    <property type="match status" value="1"/>
</dbReference>
<dbReference type="InterPro" id="IPR013273">
    <property type="entry name" value="ADAMTS/ADAMTS-like"/>
</dbReference>
<dbReference type="PROSITE" id="PS50092">
    <property type="entry name" value="TSP1"/>
    <property type="match status" value="1"/>
</dbReference>
<dbReference type="Gene3D" id="2.40.50.120">
    <property type="match status" value="1"/>
</dbReference>
<dbReference type="PANTHER" id="PTHR13723:SF173">
    <property type="entry name" value="ADAMTS-LIKE PROTEIN 5"/>
    <property type="match status" value="1"/>
</dbReference>
<comment type="subcellular location">
    <subcellularLocation>
        <location evidence="1">Secreted</location>
    </subcellularLocation>
</comment>
<dbReference type="InterPro" id="IPR036383">
    <property type="entry name" value="TSP1_rpt_sf"/>
</dbReference>
<feature type="domain" description="NTR" evidence="6">
    <location>
        <begin position="393"/>
        <end position="512"/>
    </location>
</feature>
<sequence length="513" mass="57119">MDFQTEWRRGRLRSRLLLVLLTAALGFQVRAGRGRRSEVRLGARIGRQAVVTEWGSWGPWSGCSSTCGEGVSFRTRTCVRFSDGEECPGEQRQYRLCSQQPCSPNAGDFRAMQCSLYNRKPILGNRAHYQWVPFLGAPNPCDLHCLADGHNFYYTFGRALDGTSCHPQAEGVCVNGGCLVAGCDGVLGSGSRRDVCGVCGGRNDSCYLERRVFQGRLPFPGFFGYINVTRIPAGATSIRVTDSSRNYLAVLAADRRYLLNGDWLIDAPGVYAGAGTTLHYSRTYENHETLEAEGPTAEELHILVLPQEQAPSIEYEFWLPRGRYGDFHGVSSPLRQAEGVAMEGPASPVSAAHRQTGPQTPGIPHSLPPATQTSKPRLHIQTGRDTAQHTGTCGVCRAAKGKTRRAQLYCSSDFVFRVKILSRVVQGSETRLEVQVKQTYKNRFGLVHREFVWLPDTCACPPVLEHREYVLMAVQHVNHERTLNRILVPSHGYARLWSPREDRLLRELDGHCR</sequence>
<evidence type="ECO:0000256" key="1">
    <source>
        <dbReference type="ARBA" id="ARBA00004613"/>
    </source>
</evidence>
<keyword evidence="2" id="KW-0964">Secreted</keyword>
<dbReference type="InterPro" id="IPR010294">
    <property type="entry name" value="ADAMTS_spacer1"/>
</dbReference>
<feature type="region of interest" description="Disordered" evidence="4">
    <location>
        <begin position="338"/>
        <end position="389"/>
    </location>
</feature>
<feature type="chain" id="PRO_5046699805" evidence="5">
    <location>
        <begin position="27"/>
        <end position="513"/>
    </location>
</feature>
<dbReference type="PANTHER" id="PTHR13723">
    <property type="entry name" value="ADAMTS A DISINTEGRIN AND METALLOPROTEASE WITH THROMBOSPONDIN MOTIFS PROTEASE"/>
    <property type="match status" value="1"/>
</dbReference>
<dbReference type="Gene3D" id="2.60.120.830">
    <property type="match status" value="1"/>
</dbReference>
<evidence type="ECO:0000256" key="5">
    <source>
        <dbReference type="SAM" id="SignalP"/>
    </source>
</evidence>
<keyword evidence="3" id="KW-1015">Disulfide bond</keyword>
<evidence type="ECO:0000256" key="4">
    <source>
        <dbReference type="SAM" id="MobiDB-lite"/>
    </source>
</evidence>
<keyword evidence="8" id="KW-1185">Reference proteome</keyword>
<comment type="caution">
    <text evidence="7">The sequence shown here is derived from an EMBL/GenBank/DDBJ whole genome shotgun (WGS) entry which is preliminary data.</text>
</comment>
<dbReference type="PRINTS" id="PR01857">
    <property type="entry name" value="ADAMTSFAMILY"/>
</dbReference>
<evidence type="ECO:0000256" key="3">
    <source>
        <dbReference type="ARBA" id="ARBA00023157"/>
    </source>
</evidence>
<evidence type="ECO:0000259" key="6">
    <source>
        <dbReference type="PROSITE" id="PS50189"/>
    </source>
</evidence>
<dbReference type="Pfam" id="PF01759">
    <property type="entry name" value="NTR"/>
    <property type="match status" value="1"/>
</dbReference>
<dbReference type="InterPro" id="IPR008993">
    <property type="entry name" value="TIMP-like_OB-fold"/>
</dbReference>
<keyword evidence="5" id="KW-0732">Signal</keyword>
<dbReference type="Proteomes" id="UP001369086">
    <property type="component" value="Unassembled WGS sequence"/>
</dbReference>
<dbReference type="Pfam" id="PF19236">
    <property type="entry name" value="ADAMTS_CR_3"/>
    <property type="match status" value="1"/>
</dbReference>
<dbReference type="InterPro" id="IPR000884">
    <property type="entry name" value="TSP1_rpt"/>
</dbReference>
<gene>
    <name evidence="7" type="ORF">HHUSO_G35056</name>
</gene>
<protein>
    <submittedName>
        <fullName evidence="7">ADAMTS-like protein 5 isoform X1</fullName>
    </submittedName>
</protein>
<dbReference type="Pfam" id="PF05986">
    <property type="entry name" value="ADAMTS_spacer1"/>
    <property type="match status" value="1"/>
</dbReference>
<reference evidence="7 8" key="1">
    <citation type="submission" date="2021-05" db="EMBL/GenBank/DDBJ databases">
        <authorList>
            <person name="Zahm M."/>
            <person name="Klopp C."/>
            <person name="Cabau C."/>
            <person name="Kuhl H."/>
            <person name="Suciu R."/>
            <person name="Ciorpac M."/>
            <person name="Holostenco D."/>
            <person name="Gessner J."/>
            <person name="Wuertz S."/>
            <person name="Hohne C."/>
            <person name="Stock M."/>
            <person name="Gislard M."/>
            <person name="Lluch J."/>
            <person name="Milhes M."/>
            <person name="Lampietro C."/>
            <person name="Lopez Roques C."/>
            <person name="Donnadieu C."/>
            <person name="Du K."/>
            <person name="Schartl M."/>
            <person name="Guiguen Y."/>
        </authorList>
    </citation>
    <scope>NUCLEOTIDE SEQUENCE [LARGE SCALE GENOMIC DNA]</scope>
    <source>
        <strain evidence="7">Hh-F2</strain>
        <tissue evidence="7">Blood</tissue>
    </source>
</reference>
<dbReference type="SUPFAM" id="SSF82895">
    <property type="entry name" value="TSP-1 type 1 repeat"/>
    <property type="match status" value="1"/>
</dbReference>
<dbReference type="InterPro" id="IPR050439">
    <property type="entry name" value="ADAMTS_ADAMTS-like"/>
</dbReference>
<dbReference type="InterPro" id="IPR001134">
    <property type="entry name" value="Netrin_domain"/>
</dbReference>
<evidence type="ECO:0000313" key="7">
    <source>
        <dbReference type="EMBL" id="KAK6467516.1"/>
    </source>
</evidence>
<evidence type="ECO:0000256" key="2">
    <source>
        <dbReference type="ARBA" id="ARBA00022525"/>
    </source>
</evidence>
<dbReference type="SMART" id="SM00209">
    <property type="entry name" value="TSP1"/>
    <property type="match status" value="1"/>
</dbReference>
<feature type="signal peptide" evidence="5">
    <location>
        <begin position="1"/>
        <end position="26"/>
    </location>
</feature>
<dbReference type="Gene3D" id="2.20.100.10">
    <property type="entry name" value="Thrombospondin type-1 (TSP1) repeat"/>
    <property type="match status" value="1"/>
</dbReference>